<evidence type="ECO:0000313" key="2">
    <source>
        <dbReference type="Proteomes" id="UP000188879"/>
    </source>
</evidence>
<dbReference type="Proteomes" id="UP000188879">
    <property type="component" value="Unassembled WGS sequence"/>
</dbReference>
<dbReference type="EMBL" id="MLCO01000105">
    <property type="protein sequence ID" value="ONG53304.1"/>
    <property type="molecule type" value="Genomic_DNA"/>
</dbReference>
<accession>A0A1V2H409</accession>
<gene>
    <name evidence="1" type="ORF">BKE38_12650</name>
</gene>
<sequence length="285" mass="31160">MLRSPPTDAGAYSGGAWRPPLPLLNLTSQDPQRVARSVNVNLASTQFSVDCGRPSLISQFALINHNMTTAGLVRLVLTDSPTNAGTPIYDSGWVPAWEQTVVWGSLPWGVFPWDLVDTTAYPAGAMLLHTIPKDAQGQVGRIARYVFVYLDDTTNPDGFLQIGRFLGGWAWSPKVNAAWGGNLRWVDPSEVKRTAGGRRIVKKRPKYRVLELSFEALTEADAMGTAETISRALGKSGELLICLDPDAPPAVRFRQTIYGALSDTSPIVAAGPDRWTWRLTVEEIN</sequence>
<protein>
    <submittedName>
        <fullName evidence="1">Uncharacterized protein</fullName>
    </submittedName>
</protein>
<keyword evidence="2" id="KW-1185">Reference proteome</keyword>
<name>A0A1V2H409_9PROT</name>
<evidence type="ECO:0000313" key="1">
    <source>
        <dbReference type="EMBL" id="ONG53304.1"/>
    </source>
</evidence>
<organism evidence="1 2">
    <name type="scientific">Teichococcus deserti</name>
    <dbReference type="NCBI Taxonomy" id="1817963"/>
    <lineage>
        <taxon>Bacteria</taxon>
        <taxon>Pseudomonadati</taxon>
        <taxon>Pseudomonadota</taxon>
        <taxon>Alphaproteobacteria</taxon>
        <taxon>Acetobacterales</taxon>
        <taxon>Roseomonadaceae</taxon>
        <taxon>Roseomonas</taxon>
    </lineage>
</organism>
<reference evidence="1 2" key="1">
    <citation type="submission" date="2016-10" db="EMBL/GenBank/DDBJ databases">
        <title>Draft Genome sequence of Roseomonas sp. strain M3.</title>
        <authorList>
            <person name="Subhash Y."/>
            <person name="Lee S."/>
        </authorList>
    </citation>
    <scope>NUCLEOTIDE SEQUENCE [LARGE SCALE GENOMIC DNA]</scope>
    <source>
        <strain evidence="1 2">M3</strain>
    </source>
</reference>
<comment type="caution">
    <text evidence="1">The sequence shown here is derived from an EMBL/GenBank/DDBJ whole genome shotgun (WGS) entry which is preliminary data.</text>
</comment>
<proteinExistence type="predicted"/>
<dbReference type="AlphaFoldDB" id="A0A1V2H409"/>